<name>A0A8J3N1K7_9CHLR</name>
<organism evidence="1 2">
    <name type="scientific">Reticulibacter mediterranei</name>
    <dbReference type="NCBI Taxonomy" id="2778369"/>
    <lineage>
        <taxon>Bacteria</taxon>
        <taxon>Bacillati</taxon>
        <taxon>Chloroflexota</taxon>
        <taxon>Ktedonobacteria</taxon>
        <taxon>Ktedonobacterales</taxon>
        <taxon>Reticulibacteraceae</taxon>
        <taxon>Reticulibacter</taxon>
    </lineage>
</organism>
<dbReference type="AlphaFoldDB" id="A0A8J3N1K7"/>
<evidence type="ECO:0000313" key="1">
    <source>
        <dbReference type="EMBL" id="GHO95214.1"/>
    </source>
</evidence>
<dbReference type="EMBL" id="BNJK01000001">
    <property type="protein sequence ID" value="GHO95214.1"/>
    <property type="molecule type" value="Genomic_DNA"/>
</dbReference>
<protein>
    <submittedName>
        <fullName evidence="1">Uncharacterized protein</fullName>
    </submittedName>
</protein>
<dbReference type="GO" id="GO:0003677">
    <property type="term" value="F:DNA binding"/>
    <property type="evidence" value="ECO:0007669"/>
    <property type="project" value="InterPro"/>
</dbReference>
<dbReference type="RefSeq" id="WP_220205906.1">
    <property type="nucleotide sequence ID" value="NZ_BNJK01000001.1"/>
</dbReference>
<evidence type="ECO:0000313" key="2">
    <source>
        <dbReference type="Proteomes" id="UP000597444"/>
    </source>
</evidence>
<gene>
    <name evidence="1" type="ORF">KSF_052620</name>
</gene>
<dbReference type="Proteomes" id="UP000597444">
    <property type="component" value="Unassembled WGS sequence"/>
</dbReference>
<accession>A0A8J3N1K7</accession>
<keyword evidence="2" id="KW-1185">Reference proteome</keyword>
<reference evidence="1" key="1">
    <citation type="submission" date="2020-10" db="EMBL/GenBank/DDBJ databases">
        <title>Taxonomic study of unclassified bacteria belonging to the class Ktedonobacteria.</title>
        <authorList>
            <person name="Yabe S."/>
            <person name="Wang C.M."/>
            <person name="Zheng Y."/>
            <person name="Sakai Y."/>
            <person name="Cavaletti L."/>
            <person name="Monciardini P."/>
            <person name="Donadio S."/>
        </authorList>
    </citation>
    <scope>NUCLEOTIDE SEQUENCE</scope>
    <source>
        <strain evidence="1">ID150040</strain>
    </source>
</reference>
<dbReference type="Gene3D" id="3.40.50.1390">
    <property type="entry name" value="Resolvase, N-terminal catalytic domain"/>
    <property type="match status" value="1"/>
</dbReference>
<comment type="caution">
    <text evidence="1">The sequence shown here is derived from an EMBL/GenBank/DDBJ whole genome shotgun (WGS) entry which is preliminary data.</text>
</comment>
<dbReference type="GO" id="GO:0000150">
    <property type="term" value="F:DNA strand exchange activity"/>
    <property type="evidence" value="ECO:0007669"/>
    <property type="project" value="InterPro"/>
</dbReference>
<sequence length="171" mass="19733">MIQKKKSPKKIRSILPNPNHNLRQEYTEFPKDENGILYVRQSTLAQFQNNIHSFEMQTDKFVEHFRNRGCTGHIEVVTDDEGLSGTMDIHDMPGMSYVMKAIEGKALVDGKKISWIGAIDVKRLTRDKWLVKPGTLMRACYENDVWISTLFLFKLTEQKRATDLAKGRSTE</sequence>
<dbReference type="InterPro" id="IPR036162">
    <property type="entry name" value="Resolvase-like_N_sf"/>
</dbReference>
<proteinExistence type="predicted"/>